<gene>
    <name evidence="1" type="ORF">BFJ65_g1307</name>
</gene>
<accession>A0A3L6P792</accession>
<evidence type="ECO:0000313" key="1">
    <source>
        <dbReference type="EMBL" id="RKK29383.1"/>
    </source>
</evidence>
<dbReference type="EMBL" id="MRCU01000001">
    <property type="protein sequence ID" value="RKK29383.1"/>
    <property type="molecule type" value="Genomic_DNA"/>
</dbReference>
<organism evidence="1 2">
    <name type="scientific">Fusarium oxysporum f. sp. cepae</name>
    <dbReference type="NCBI Taxonomy" id="396571"/>
    <lineage>
        <taxon>Eukaryota</taxon>
        <taxon>Fungi</taxon>
        <taxon>Dikarya</taxon>
        <taxon>Ascomycota</taxon>
        <taxon>Pezizomycotina</taxon>
        <taxon>Sordariomycetes</taxon>
        <taxon>Hypocreomycetidae</taxon>
        <taxon>Hypocreales</taxon>
        <taxon>Nectriaceae</taxon>
        <taxon>Fusarium</taxon>
        <taxon>Fusarium oxysporum species complex</taxon>
    </lineage>
</organism>
<evidence type="ECO:0000313" key="2">
    <source>
        <dbReference type="Proteomes" id="UP000270866"/>
    </source>
</evidence>
<sequence>MSDRHIPRYYTDGHLQFEDELWVPDAVVTRTHPIKIKINRVLESDLSSVSKSLFKKIRGIDGRKWWKVKYDLVIFTREAAMKFWLEFDGKEAGAVLARCD</sequence>
<protein>
    <submittedName>
        <fullName evidence="1">Uncharacterized protein</fullName>
    </submittedName>
</protein>
<name>A0A3L6P792_FUSOX</name>
<reference evidence="1 2" key="1">
    <citation type="journal article" date="2018" name="Sci. Rep.">
        <title>Characterisation of pathogen-specific regions and novel effector candidates in Fusarium oxysporum f. sp. cepae.</title>
        <authorList>
            <person name="Armitage A.D."/>
            <person name="Taylor A."/>
            <person name="Sobczyk M.K."/>
            <person name="Baxter L."/>
            <person name="Greenfield B.P."/>
            <person name="Bates H.J."/>
            <person name="Wilson F."/>
            <person name="Jackson A.C."/>
            <person name="Ott S."/>
            <person name="Harrison R.J."/>
            <person name="Clarkson J.P."/>
        </authorList>
    </citation>
    <scope>NUCLEOTIDE SEQUENCE [LARGE SCALE GENOMIC DNA]</scope>
    <source>
        <strain evidence="1 2">FoC_Fus2</strain>
    </source>
</reference>
<proteinExistence type="predicted"/>
<dbReference type="Proteomes" id="UP000270866">
    <property type="component" value="Chromosome 1"/>
</dbReference>
<dbReference type="AlphaFoldDB" id="A0A3L6P792"/>
<comment type="caution">
    <text evidence="1">The sequence shown here is derived from an EMBL/GenBank/DDBJ whole genome shotgun (WGS) entry which is preliminary data.</text>
</comment>